<gene>
    <name evidence="2" type="ORF">BOTBODRAFT_603186</name>
</gene>
<sequence length="187" mass="21514">MRPGFGACCHHHNSFSHTFQQAGIRSLLSYSQLCDTSHCSSVFSSIESWRPPPSRYCPSLRCRVDVVRVLSITSRSLITATALQVLPPTTPDLSCSGAYMILKHMRAIGINSLFHSAPRRWRYLEGAFIPQHQRIKTIRKLIRYQTCEYTRINIYQAHHRHHHSSKRKSSKSPSKIPDSRFQSIAYF</sequence>
<reference evidence="3" key="1">
    <citation type="journal article" date="2014" name="Proc. Natl. Acad. Sci. U.S.A.">
        <title>Extensive sampling of basidiomycete genomes demonstrates inadequacy of the white-rot/brown-rot paradigm for wood decay fungi.</title>
        <authorList>
            <person name="Riley R."/>
            <person name="Salamov A.A."/>
            <person name="Brown D.W."/>
            <person name="Nagy L.G."/>
            <person name="Floudas D."/>
            <person name="Held B.W."/>
            <person name="Levasseur A."/>
            <person name="Lombard V."/>
            <person name="Morin E."/>
            <person name="Otillar R."/>
            <person name="Lindquist E.A."/>
            <person name="Sun H."/>
            <person name="LaButti K.M."/>
            <person name="Schmutz J."/>
            <person name="Jabbour D."/>
            <person name="Luo H."/>
            <person name="Baker S.E."/>
            <person name="Pisabarro A.G."/>
            <person name="Walton J.D."/>
            <person name="Blanchette R.A."/>
            <person name="Henrissat B."/>
            <person name="Martin F."/>
            <person name="Cullen D."/>
            <person name="Hibbett D.S."/>
            <person name="Grigoriev I.V."/>
        </authorList>
    </citation>
    <scope>NUCLEOTIDE SEQUENCE [LARGE SCALE GENOMIC DNA]</scope>
    <source>
        <strain evidence="3">FD-172 SS1</strain>
    </source>
</reference>
<dbReference type="Proteomes" id="UP000027195">
    <property type="component" value="Unassembled WGS sequence"/>
</dbReference>
<evidence type="ECO:0000313" key="2">
    <source>
        <dbReference type="EMBL" id="KDQ17318.1"/>
    </source>
</evidence>
<keyword evidence="3" id="KW-1185">Reference proteome</keyword>
<feature type="region of interest" description="Disordered" evidence="1">
    <location>
        <begin position="158"/>
        <end position="178"/>
    </location>
</feature>
<feature type="compositionally biased region" description="Basic residues" evidence="1">
    <location>
        <begin position="158"/>
        <end position="170"/>
    </location>
</feature>
<name>A0A067MNL8_BOTB1</name>
<proteinExistence type="predicted"/>
<protein>
    <submittedName>
        <fullName evidence="2">Uncharacterized protein</fullName>
    </submittedName>
</protein>
<accession>A0A067MNL8</accession>
<organism evidence="2 3">
    <name type="scientific">Botryobasidium botryosum (strain FD-172 SS1)</name>
    <dbReference type="NCBI Taxonomy" id="930990"/>
    <lineage>
        <taxon>Eukaryota</taxon>
        <taxon>Fungi</taxon>
        <taxon>Dikarya</taxon>
        <taxon>Basidiomycota</taxon>
        <taxon>Agaricomycotina</taxon>
        <taxon>Agaricomycetes</taxon>
        <taxon>Cantharellales</taxon>
        <taxon>Botryobasidiaceae</taxon>
        <taxon>Botryobasidium</taxon>
    </lineage>
</organism>
<dbReference type="InParanoid" id="A0A067MNL8"/>
<dbReference type="EMBL" id="KL198024">
    <property type="protein sequence ID" value="KDQ17318.1"/>
    <property type="molecule type" value="Genomic_DNA"/>
</dbReference>
<evidence type="ECO:0000256" key="1">
    <source>
        <dbReference type="SAM" id="MobiDB-lite"/>
    </source>
</evidence>
<dbReference type="AlphaFoldDB" id="A0A067MNL8"/>
<dbReference type="HOGENOM" id="CLU_1447446_0_0_1"/>
<evidence type="ECO:0000313" key="3">
    <source>
        <dbReference type="Proteomes" id="UP000027195"/>
    </source>
</evidence>